<protein>
    <submittedName>
        <fullName evidence="1">Uncharacterized protein</fullName>
    </submittedName>
</protein>
<dbReference type="EMBL" id="KZ451950">
    <property type="protein sequence ID" value="PKA58823.1"/>
    <property type="molecule type" value="Genomic_DNA"/>
</dbReference>
<evidence type="ECO:0000313" key="1">
    <source>
        <dbReference type="EMBL" id="PKA58823.1"/>
    </source>
</evidence>
<accession>A0A2I0ATF2</accession>
<reference evidence="1 2" key="1">
    <citation type="journal article" date="2017" name="Nature">
        <title>The Apostasia genome and the evolution of orchids.</title>
        <authorList>
            <person name="Zhang G.Q."/>
            <person name="Liu K.W."/>
            <person name="Li Z."/>
            <person name="Lohaus R."/>
            <person name="Hsiao Y.Y."/>
            <person name="Niu S.C."/>
            <person name="Wang J.Y."/>
            <person name="Lin Y.C."/>
            <person name="Xu Q."/>
            <person name="Chen L.J."/>
            <person name="Yoshida K."/>
            <person name="Fujiwara S."/>
            <person name="Wang Z.W."/>
            <person name="Zhang Y.Q."/>
            <person name="Mitsuda N."/>
            <person name="Wang M."/>
            <person name="Liu G.H."/>
            <person name="Pecoraro L."/>
            <person name="Huang H.X."/>
            <person name="Xiao X.J."/>
            <person name="Lin M."/>
            <person name="Wu X.Y."/>
            <person name="Wu W.L."/>
            <person name="Chen Y.Y."/>
            <person name="Chang S.B."/>
            <person name="Sakamoto S."/>
            <person name="Ohme-Takagi M."/>
            <person name="Yagi M."/>
            <person name="Zeng S.J."/>
            <person name="Shen C.Y."/>
            <person name="Yeh C.M."/>
            <person name="Luo Y.B."/>
            <person name="Tsai W.C."/>
            <person name="Van de Peer Y."/>
            <person name="Liu Z.J."/>
        </authorList>
    </citation>
    <scope>NUCLEOTIDE SEQUENCE [LARGE SCALE GENOMIC DNA]</scope>
    <source>
        <strain evidence="2">cv. Shenzhen</strain>
        <tissue evidence="1">Stem</tissue>
    </source>
</reference>
<sequence length="50" mass="6047">MRWKAGRGELGDFKRRVTHKHFFRNFTNEPTLNKNMSNIPFLNLKTRIDL</sequence>
<proteinExistence type="predicted"/>
<gene>
    <name evidence="1" type="ORF">AXF42_Ash000916</name>
</gene>
<name>A0A2I0ATF2_9ASPA</name>
<organism evidence="1 2">
    <name type="scientific">Apostasia shenzhenica</name>
    <dbReference type="NCBI Taxonomy" id="1088818"/>
    <lineage>
        <taxon>Eukaryota</taxon>
        <taxon>Viridiplantae</taxon>
        <taxon>Streptophyta</taxon>
        <taxon>Embryophyta</taxon>
        <taxon>Tracheophyta</taxon>
        <taxon>Spermatophyta</taxon>
        <taxon>Magnoliopsida</taxon>
        <taxon>Liliopsida</taxon>
        <taxon>Asparagales</taxon>
        <taxon>Orchidaceae</taxon>
        <taxon>Apostasioideae</taxon>
        <taxon>Apostasia</taxon>
    </lineage>
</organism>
<dbReference type="Proteomes" id="UP000236161">
    <property type="component" value="Unassembled WGS sequence"/>
</dbReference>
<evidence type="ECO:0000313" key="2">
    <source>
        <dbReference type="Proteomes" id="UP000236161"/>
    </source>
</evidence>
<dbReference type="AlphaFoldDB" id="A0A2I0ATF2"/>
<keyword evidence="2" id="KW-1185">Reference proteome</keyword>